<dbReference type="Gene3D" id="3.40.50.300">
    <property type="entry name" value="P-loop containing nucleotide triphosphate hydrolases"/>
    <property type="match status" value="1"/>
</dbReference>
<gene>
    <name evidence="6" type="primary">LOC123080570</name>
</gene>
<proteinExistence type="inferred from homology"/>
<dbReference type="Gramene" id="TraesSYM3D03G02002420.1">
    <property type="protein sequence ID" value="TraesSYM3D03G02002420.1.CDS1"/>
    <property type="gene ID" value="TraesSYM3D03G02002420"/>
</dbReference>
<dbReference type="Gramene" id="TraesCS3D03G1024800.1">
    <property type="protein sequence ID" value="TraesCS3D03G1024800.1.CDS1"/>
    <property type="gene ID" value="TraesCS3D03G1024800"/>
</dbReference>
<dbReference type="InterPro" id="IPR027417">
    <property type="entry name" value="P-loop_NTPase"/>
</dbReference>
<dbReference type="Gramene" id="TraesWEE_scaffold_128002_01G000100.1">
    <property type="protein sequence ID" value="TraesWEE_scaffold_128002_01G000100.1"/>
    <property type="gene ID" value="TraesWEE_scaffold_128002_01G000100"/>
</dbReference>
<dbReference type="Gramene" id="TraesLAC3D03G01919700.1">
    <property type="protein sequence ID" value="TraesLAC3D03G01919700.1.CDS1"/>
    <property type="gene ID" value="TraesLAC3D03G01919700"/>
</dbReference>
<dbReference type="OrthoDB" id="205623at2759"/>
<feature type="region of interest" description="Disordered" evidence="4">
    <location>
        <begin position="1"/>
        <end position="22"/>
    </location>
</feature>
<protein>
    <recommendedName>
        <fullName evidence="3">Sulfotransferase</fullName>
        <ecNumber evidence="3">2.8.2.-</ecNumber>
    </recommendedName>
</protein>
<reference evidence="6" key="1">
    <citation type="submission" date="2018-08" db="EMBL/GenBank/DDBJ databases">
        <authorList>
            <person name="Rossello M."/>
        </authorList>
    </citation>
    <scope>NUCLEOTIDE SEQUENCE [LARGE SCALE GENOMIC DNA]</scope>
    <source>
        <strain evidence="6">cv. Chinese Spring</strain>
    </source>
</reference>
<dbReference type="SUPFAM" id="SSF52540">
    <property type="entry name" value="P-loop containing nucleoside triphosphate hydrolases"/>
    <property type="match status" value="1"/>
</dbReference>
<dbReference type="Gramene" id="TraesPARA_EIv1.0_1161220.1">
    <property type="protein sequence ID" value="TraesPARA_EIv1.0_1161220.1.CDS1"/>
    <property type="gene ID" value="TraesPARA_EIv1.0_1161220"/>
</dbReference>
<dbReference type="Gramene" id="TraesJAG3D03G01985660.1">
    <property type="protein sequence ID" value="TraesJAG3D03G01985660.1.CDS1"/>
    <property type="gene ID" value="TraesJAG3D03G01985660"/>
</dbReference>
<feature type="domain" description="Sulfotransferase" evidence="5">
    <location>
        <begin position="70"/>
        <end position="330"/>
    </location>
</feature>
<evidence type="ECO:0000259" key="5">
    <source>
        <dbReference type="Pfam" id="PF00685"/>
    </source>
</evidence>
<evidence type="ECO:0000313" key="6">
    <source>
        <dbReference type="EnsemblPlants" id="TraesCS3D02G464800.1.cds1"/>
    </source>
</evidence>
<evidence type="ECO:0000313" key="7">
    <source>
        <dbReference type="Proteomes" id="UP000019116"/>
    </source>
</evidence>
<dbReference type="Pfam" id="PF00685">
    <property type="entry name" value="Sulfotransfer_1"/>
    <property type="match status" value="1"/>
</dbReference>
<dbReference type="EC" id="2.8.2.-" evidence="3"/>
<dbReference type="RefSeq" id="XP_044359434.1">
    <property type="nucleotide sequence ID" value="XM_044503499.1"/>
</dbReference>
<keyword evidence="2 3" id="KW-0808">Transferase</keyword>
<dbReference type="Gramene" id="TraesKAR3D01G0412510.1">
    <property type="protein sequence ID" value="cds.TraesKAR3D01G0412510.1"/>
    <property type="gene ID" value="TraesKAR3D01G0412510"/>
</dbReference>
<sequence>MAHLHSETIESSKTPPSQFISSKSHTENLIETLPTREGWATPLVLYNNCWIRANSLKDSMAVKDRLKPRPDDTILAAHPKCGTTWLKALLFTIVNRSRYTFTDHPLLTSRPHQVVPYLALRPGDLDIVETLPSPRLLSTHLPLSLLPSTVSTLGCRIVCVCRDPKDAFISRWHFEKRMNQGMSIGMDEAFTMFCEGCSPYGPFWDRYLEYWKESLARPDEVMFLRYEEIVSDTPKVIRKLASFLRVPFTQEEDSNGVVEQVEDLCGFTSLSNIAANRPSRVQHEHAGDKLVVDPTSLFRKGKVGDWVNHMSKDMGDRMDQLVAEKFKGSGLIF</sequence>
<feature type="compositionally biased region" description="Basic and acidic residues" evidence="4">
    <location>
        <begin position="1"/>
        <end position="10"/>
    </location>
</feature>
<dbReference type="GO" id="GO:0051923">
    <property type="term" value="P:sulfation"/>
    <property type="evidence" value="ECO:0000318"/>
    <property type="project" value="GO_Central"/>
</dbReference>
<dbReference type="Gramene" id="TraesNOR3D03G02003980.1">
    <property type="protein sequence ID" value="TraesNOR3D03G02003980.1.CDS1"/>
    <property type="gene ID" value="TraesNOR3D03G02003980"/>
</dbReference>
<dbReference type="PANTHER" id="PTHR11783">
    <property type="entry name" value="SULFOTRANSFERASE SULT"/>
    <property type="match status" value="1"/>
</dbReference>
<evidence type="ECO:0000256" key="3">
    <source>
        <dbReference type="RuleBase" id="RU361155"/>
    </source>
</evidence>
<evidence type="ECO:0000256" key="4">
    <source>
        <dbReference type="SAM" id="MobiDB-lite"/>
    </source>
</evidence>
<dbReference type="OMA" id="RPDEVMF"/>
<comment type="similarity">
    <text evidence="1 3">Belongs to the sulfotransferase 1 family.</text>
</comment>
<dbReference type="GeneID" id="123080570"/>
<dbReference type="AlphaFoldDB" id="A0A3B6H0U4"/>
<evidence type="ECO:0000256" key="1">
    <source>
        <dbReference type="ARBA" id="ARBA00005771"/>
    </source>
</evidence>
<name>A0A3B6H0U4_WHEAT</name>
<dbReference type="EnsemblPlants" id="TraesCS3D02G464800.1">
    <property type="protein sequence ID" value="TraesCS3D02G464800.1.cds1"/>
    <property type="gene ID" value="TraesCS3D02G464800"/>
</dbReference>
<evidence type="ECO:0000256" key="2">
    <source>
        <dbReference type="ARBA" id="ARBA00022679"/>
    </source>
</evidence>
<feature type="compositionally biased region" description="Polar residues" evidence="4">
    <location>
        <begin position="11"/>
        <end position="22"/>
    </location>
</feature>
<dbReference type="GO" id="GO:0008146">
    <property type="term" value="F:sulfotransferase activity"/>
    <property type="evidence" value="ECO:0000318"/>
    <property type="project" value="GO_Central"/>
</dbReference>
<dbReference type="Proteomes" id="UP000019116">
    <property type="component" value="Chromosome 3D"/>
</dbReference>
<dbReference type="Gramene" id="TraesROB_scaffold_107785_01G000100.1">
    <property type="protein sequence ID" value="TraesROB_scaffold_107785_01G000100.1"/>
    <property type="gene ID" value="TraesROB_scaffold_107785_01G000100"/>
</dbReference>
<organism evidence="6">
    <name type="scientific">Triticum aestivum</name>
    <name type="common">Wheat</name>
    <dbReference type="NCBI Taxonomy" id="4565"/>
    <lineage>
        <taxon>Eukaryota</taxon>
        <taxon>Viridiplantae</taxon>
        <taxon>Streptophyta</taxon>
        <taxon>Embryophyta</taxon>
        <taxon>Tracheophyta</taxon>
        <taxon>Spermatophyta</taxon>
        <taxon>Magnoliopsida</taxon>
        <taxon>Liliopsida</taxon>
        <taxon>Poales</taxon>
        <taxon>Poaceae</taxon>
        <taxon>BOP clade</taxon>
        <taxon>Pooideae</taxon>
        <taxon>Triticodae</taxon>
        <taxon>Triticeae</taxon>
        <taxon>Triticinae</taxon>
        <taxon>Triticum</taxon>
    </lineage>
</organism>
<dbReference type="Gramene" id="TraesCAD_scaffold_124550_01G000100.1">
    <property type="protein sequence ID" value="TraesCAD_scaffold_124550_01G000100.1"/>
    <property type="gene ID" value="TraesCAD_scaffold_124550_01G000100"/>
</dbReference>
<dbReference type="STRING" id="4565.A0A3B6H0U4"/>
<dbReference type="InterPro" id="IPR000863">
    <property type="entry name" value="Sulfotransferase_dom"/>
</dbReference>
<dbReference type="GO" id="GO:0005737">
    <property type="term" value="C:cytoplasm"/>
    <property type="evidence" value="ECO:0000318"/>
    <property type="project" value="GO_Central"/>
</dbReference>
<dbReference type="Gramene" id="TraesARI3D03G02011610.1">
    <property type="protein sequence ID" value="TraesARI3D03G02011610.1.CDS1"/>
    <property type="gene ID" value="TraesARI3D03G02011610"/>
</dbReference>
<dbReference type="Gramene" id="TraesCS3D02G464800.1">
    <property type="protein sequence ID" value="TraesCS3D02G464800.1.cds1"/>
    <property type="gene ID" value="TraesCS3D02G464800"/>
</dbReference>
<dbReference type="Gramene" id="TraesMAC3D03G01976870.1">
    <property type="protein sequence ID" value="TraesMAC3D03G01976870.1.CDS1"/>
    <property type="gene ID" value="TraesMAC3D03G01976870"/>
</dbReference>
<accession>A0A3B6H0U4</accession>
<reference evidence="6" key="2">
    <citation type="submission" date="2018-10" db="UniProtKB">
        <authorList>
            <consortium name="EnsemblPlants"/>
        </authorList>
    </citation>
    <scope>IDENTIFICATION</scope>
</reference>
<keyword evidence="7" id="KW-1185">Reference proteome</keyword>
<dbReference type="SMR" id="A0A3B6H0U4"/>